<sequence>MNALFWHIFIDSHVIYFTAFTALSYLFHK</sequence>
<accession>Q87L17</accession>
<dbReference type="Proteomes" id="UP000002493">
    <property type="component" value="Chromosome 1"/>
</dbReference>
<feature type="transmembrane region" description="Helical" evidence="1">
    <location>
        <begin position="6"/>
        <end position="27"/>
    </location>
</feature>
<keyword evidence="1" id="KW-0472">Membrane</keyword>
<evidence type="ECO:0000313" key="2">
    <source>
        <dbReference type="EMBL" id="BAC61063.1"/>
    </source>
</evidence>
<name>Q87L17_VIBPA</name>
<dbReference type="KEGG" id="vpa:VP2800"/>
<keyword evidence="1" id="KW-1133">Transmembrane helix</keyword>
<evidence type="ECO:0000313" key="3">
    <source>
        <dbReference type="Proteomes" id="UP000002493"/>
    </source>
</evidence>
<proteinExistence type="predicted"/>
<dbReference type="EMBL" id="BA000031">
    <property type="protein sequence ID" value="BAC61063.1"/>
    <property type="molecule type" value="Genomic_DNA"/>
</dbReference>
<keyword evidence="1" id="KW-0812">Transmembrane</keyword>
<organism evidence="2 3">
    <name type="scientific">Vibrio parahaemolyticus serotype O3:K6 (strain RIMD 2210633)</name>
    <dbReference type="NCBI Taxonomy" id="223926"/>
    <lineage>
        <taxon>Bacteria</taxon>
        <taxon>Pseudomonadati</taxon>
        <taxon>Pseudomonadota</taxon>
        <taxon>Gammaproteobacteria</taxon>
        <taxon>Vibrionales</taxon>
        <taxon>Vibrionaceae</taxon>
        <taxon>Vibrio</taxon>
    </lineage>
</organism>
<dbReference type="HOGENOM" id="CLU_3410471_0_0_6"/>
<reference evidence="2 3" key="1">
    <citation type="journal article" date="2003" name="Lancet">
        <title>Genome sequence of Vibrio parahaemolyticus: a pathogenic mechanism distinct from that of V. cholerae.</title>
        <authorList>
            <person name="Makino K."/>
            <person name="Oshima K."/>
            <person name="Kurokawa K."/>
            <person name="Yokoyama K."/>
            <person name="Uda T."/>
            <person name="Tagomori K."/>
            <person name="Iijima Y."/>
            <person name="Najima M."/>
            <person name="Nakano M."/>
            <person name="Yamashita A."/>
            <person name="Kubota Y."/>
            <person name="Kimura S."/>
            <person name="Yasunaga T."/>
            <person name="Honda T."/>
            <person name="Shinagawa H."/>
            <person name="Hattori M."/>
            <person name="Iida T."/>
        </authorList>
    </citation>
    <scope>NUCLEOTIDE SEQUENCE [LARGE SCALE GENOMIC DNA]</scope>
    <source>
        <strain evidence="3">RIMD 2210633</strain>
    </source>
</reference>
<evidence type="ECO:0000256" key="1">
    <source>
        <dbReference type="SAM" id="Phobius"/>
    </source>
</evidence>
<gene>
    <name evidence="2" type="ordered locus">VP2800</name>
</gene>
<protein>
    <submittedName>
        <fullName evidence="2">Uncharacterized protein</fullName>
    </submittedName>
</protein>
<dbReference type="AlphaFoldDB" id="Q87L17"/>